<gene>
    <name evidence="1" type="ORF">H072_2347</name>
</gene>
<dbReference type="OrthoDB" id="5392974at2759"/>
<dbReference type="HOGENOM" id="CLU_1695402_0_0_1"/>
<comment type="caution">
    <text evidence="1">The sequence shown here is derived from an EMBL/GenBank/DDBJ whole genome shotgun (WGS) entry which is preliminary data.</text>
</comment>
<evidence type="ECO:0000313" key="2">
    <source>
        <dbReference type="Proteomes" id="UP000015100"/>
    </source>
</evidence>
<proteinExistence type="predicted"/>
<sequence length="155" mass="17643">MSWILGADYLPNLELDENPWYIPRFWEPMGSYVDIWELSAAYPGGHWHLKITDFQGVIEDLVSSFLLNIGPGGEGITLTCFGATPYVRQVLEKWIASKSWSTIIDNPLALLDLVMEGLFCEVDTTTWKMDGVFGPMEQVKFAIINIKINDLKWLN</sequence>
<reference evidence="2" key="2">
    <citation type="submission" date="2013-04" db="EMBL/GenBank/DDBJ databases">
        <title>Genomic mechanisms accounting for the adaptation to parasitism in nematode-trapping fungi.</title>
        <authorList>
            <person name="Ahren D.G."/>
        </authorList>
    </citation>
    <scope>NUCLEOTIDE SEQUENCE [LARGE SCALE GENOMIC DNA]</scope>
    <source>
        <strain evidence="2">CBS 200.50</strain>
    </source>
</reference>
<dbReference type="EMBL" id="AQGS01000071">
    <property type="protein sequence ID" value="EPS43632.1"/>
    <property type="molecule type" value="Genomic_DNA"/>
</dbReference>
<name>S8C7C9_DACHA</name>
<organism evidence="1 2">
    <name type="scientific">Dactylellina haptotyla (strain CBS 200.50)</name>
    <name type="common">Nematode-trapping fungus</name>
    <name type="synonym">Monacrosporium haptotylum</name>
    <dbReference type="NCBI Taxonomy" id="1284197"/>
    <lineage>
        <taxon>Eukaryota</taxon>
        <taxon>Fungi</taxon>
        <taxon>Dikarya</taxon>
        <taxon>Ascomycota</taxon>
        <taxon>Pezizomycotina</taxon>
        <taxon>Orbiliomycetes</taxon>
        <taxon>Orbiliales</taxon>
        <taxon>Orbiliaceae</taxon>
        <taxon>Dactylellina</taxon>
    </lineage>
</organism>
<accession>S8C7C9</accession>
<evidence type="ECO:0000313" key="1">
    <source>
        <dbReference type="EMBL" id="EPS43632.1"/>
    </source>
</evidence>
<dbReference type="STRING" id="1284197.S8C7C9"/>
<reference evidence="1 2" key="1">
    <citation type="journal article" date="2013" name="PLoS Genet.">
        <title>Genomic mechanisms accounting for the adaptation to parasitism in nematode-trapping fungi.</title>
        <authorList>
            <person name="Meerupati T."/>
            <person name="Andersson K.M."/>
            <person name="Friman E."/>
            <person name="Kumar D."/>
            <person name="Tunlid A."/>
            <person name="Ahren D."/>
        </authorList>
    </citation>
    <scope>NUCLEOTIDE SEQUENCE [LARGE SCALE GENOMIC DNA]</scope>
    <source>
        <strain evidence="1 2">CBS 200.50</strain>
    </source>
</reference>
<protein>
    <submittedName>
        <fullName evidence="1">Uncharacterized protein</fullName>
    </submittedName>
</protein>
<dbReference type="Proteomes" id="UP000015100">
    <property type="component" value="Unassembled WGS sequence"/>
</dbReference>
<dbReference type="AlphaFoldDB" id="S8C7C9"/>
<keyword evidence="2" id="KW-1185">Reference proteome</keyword>